<accession>A0AAU0K6X5</accession>
<evidence type="ECO:0000313" key="3">
    <source>
        <dbReference type="EMBL" id="WOL23275.1"/>
    </source>
</evidence>
<organism evidence="3">
    <name type="scientific">Anatid alphaherpesvirus 2</name>
    <dbReference type="NCBI Taxonomy" id="3080522"/>
    <lineage>
        <taxon>Viruses</taxon>
        <taxon>Duplodnaviria</taxon>
        <taxon>Heunggongvirae</taxon>
        <taxon>Peploviricota</taxon>
        <taxon>Herviviricetes</taxon>
        <taxon>Herpesvirales</taxon>
        <taxon>Orthoherpesviridae</taxon>
        <taxon>Alphaherpesvirinae</taxon>
    </lineage>
</organism>
<keyword evidence="2" id="KW-1133">Transmembrane helix</keyword>
<evidence type="ECO:0000256" key="1">
    <source>
        <dbReference type="SAM" id="MobiDB-lite"/>
    </source>
</evidence>
<feature type="region of interest" description="Disordered" evidence="1">
    <location>
        <begin position="227"/>
        <end position="248"/>
    </location>
</feature>
<keyword evidence="2" id="KW-0472">Membrane</keyword>
<dbReference type="EMBL" id="OR540300">
    <property type="protein sequence ID" value="WOL23275.1"/>
    <property type="molecule type" value="Genomic_DNA"/>
</dbReference>
<feature type="compositionally biased region" description="Basic residues" evidence="1">
    <location>
        <begin position="230"/>
        <end position="244"/>
    </location>
</feature>
<name>A0AAU0K6X5_9ALPH</name>
<feature type="region of interest" description="Disordered" evidence="1">
    <location>
        <begin position="40"/>
        <end position="76"/>
    </location>
</feature>
<keyword evidence="2" id="KW-0812">Transmembrane</keyword>
<feature type="transmembrane region" description="Helical" evidence="2">
    <location>
        <begin position="205"/>
        <end position="225"/>
    </location>
</feature>
<sequence length="279" mass="31618">MRAARGTLNVLNYGFEPTGSRRPYPPHFGVKRTTRFKYQHNESKARGTKTARITQTKGPRGSSRVPINPPDPARPTLDYRVGTLRPRGFQTTRFLHTALASRSVFFGPGDERFGSPPPALGSRLAPAAAHRRCWVRPPRRRRLREPRETAKFTFWPESRPSRAAPPSFRAFLVHWEESHPGIYRYRPQPQRHGRYDSVLSERMRLLVTSLVVGAVLCPLGFGGLGDPARSRRSSRNVRGGRKPPGRAIRTLQSPQFRRYQLHGDIKAISPMSHSFARSA</sequence>
<evidence type="ECO:0000256" key="2">
    <source>
        <dbReference type="SAM" id="Phobius"/>
    </source>
</evidence>
<proteinExistence type="predicted"/>
<protein>
    <submittedName>
        <fullName evidence="3">Uncharacterized protein</fullName>
    </submittedName>
</protein>
<reference evidence="3" key="1">
    <citation type="submission" date="2024-06" db="EMBL/GenBank/DDBJ databases">
        <title>Multidecadal high mortality disease events in Australian domestic geese associated with an alphaherpesvirus, designated Anatid alphaherpesvirus 2.</title>
        <authorList>
            <person name="Kelly-Bosma M."/>
            <person name="Neave M.J."/>
        </authorList>
    </citation>
    <scope>NUCLEOTIDE SEQUENCE</scope>
    <source>
        <strain evidence="3">ACDP 22-00165</strain>
    </source>
</reference>